<dbReference type="RefSeq" id="WP_160364843.1">
    <property type="nucleotide sequence ID" value="NZ_JACEIB010000001.1"/>
</dbReference>
<keyword evidence="2" id="KW-1185">Reference proteome</keyword>
<dbReference type="EMBL" id="JACEIB010000001">
    <property type="protein sequence ID" value="MBA2932749.1"/>
    <property type="molecule type" value="Genomic_DNA"/>
</dbReference>
<name>A0A838L2V1_9SPHN</name>
<sequence length="69" mass="7196">MGFAVCLAAKDHSRCRPARAPIDDDMAGHGGDCAVAAPVLDDRFDVDAADSLSPIEQDEKAITIVIVAT</sequence>
<reference evidence="1 2" key="1">
    <citation type="submission" date="2020-07" db="EMBL/GenBank/DDBJ databases">
        <authorList>
            <person name="Sun Q."/>
        </authorList>
    </citation>
    <scope>NUCLEOTIDE SEQUENCE [LARGE SCALE GENOMIC DNA]</scope>
    <source>
        <strain evidence="1 2">CGMCC 1.13654</strain>
    </source>
</reference>
<organism evidence="1 2">
    <name type="scientific">Sphingomonas chungangi</name>
    <dbReference type="NCBI Taxonomy" id="2683589"/>
    <lineage>
        <taxon>Bacteria</taxon>
        <taxon>Pseudomonadati</taxon>
        <taxon>Pseudomonadota</taxon>
        <taxon>Alphaproteobacteria</taxon>
        <taxon>Sphingomonadales</taxon>
        <taxon>Sphingomonadaceae</taxon>
        <taxon>Sphingomonas</taxon>
    </lineage>
</organism>
<dbReference type="Proteomes" id="UP000570166">
    <property type="component" value="Unassembled WGS sequence"/>
</dbReference>
<dbReference type="AlphaFoldDB" id="A0A838L2V1"/>
<accession>A0A838L2V1</accession>
<proteinExistence type="predicted"/>
<evidence type="ECO:0000313" key="1">
    <source>
        <dbReference type="EMBL" id="MBA2932749.1"/>
    </source>
</evidence>
<evidence type="ECO:0000313" key="2">
    <source>
        <dbReference type="Proteomes" id="UP000570166"/>
    </source>
</evidence>
<comment type="caution">
    <text evidence="1">The sequence shown here is derived from an EMBL/GenBank/DDBJ whole genome shotgun (WGS) entry which is preliminary data.</text>
</comment>
<gene>
    <name evidence="1" type="ORF">HZF05_01445</name>
</gene>
<protein>
    <submittedName>
        <fullName evidence="1">Uncharacterized protein</fullName>
    </submittedName>
</protein>